<reference evidence="1 2" key="1">
    <citation type="submission" date="2019-05" db="EMBL/GenBank/DDBJ databases">
        <title>Another draft genome of Portunus trituberculatus and its Hox gene families provides insights of decapod evolution.</title>
        <authorList>
            <person name="Jeong J.-H."/>
            <person name="Song I."/>
            <person name="Kim S."/>
            <person name="Choi T."/>
            <person name="Kim D."/>
            <person name="Ryu S."/>
            <person name="Kim W."/>
        </authorList>
    </citation>
    <scope>NUCLEOTIDE SEQUENCE [LARGE SCALE GENOMIC DNA]</scope>
    <source>
        <tissue evidence="1">Muscle</tissue>
    </source>
</reference>
<dbReference type="AlphaFoldDB" id="A0A5B7DV15"/>
<comment type="caution">
    <text evidence="1">The sequence shown here is derived from an EMBL/GenBank/DDBJ whole genome shotgun (WGS) entry which is preliminary data.</text>
</comment>
<gene>
    <name evidence="1" type="ORF">E2C01_017888</name>
</gene>
<name>A0A5B7DV15_PORTR</name>
<accession>A0A5B7DV15</accession>
<protein>
    <submittedName>
        <fullName evidence="1">Uncharacterized protein</fullName>
    </submittedName>
</protein>
<keyword evidence="2" id="KW-1185">Reference proteome</keyword>
<evidence type="ECO:0000313" key="1">
    <source>
        <dbReference type="EMBL" id="MPC24794.1"/>
    </source>
</evidence>
<evidence type="ECO:0000313" key="2">
    <source>
        <dbReference type="Proteomes" id="UP000324222"/>
    </source>
</evidence>
<dbReference type="Proteomes" id="UP000324222">
    <property type="component" value="Unassembled WGS sequence"/>
</dbReference>
<organism evidence="1 2">
    <name type="scientific">Portunus trituberculatus</name>
    <name type="common">Swimming crab</name>
    <name type="synonym">Neptunus trituberculatus</name>
    <dbReference type="NCBI Taxonomy" id="210409"/>
    <lineage>
        <taxon>Eukaryota</taxon>
        <taxon>Metazoa</taxon>
        <taxon>Ecdysozoa</taxon>
        <taxon>Arthropoda</taxon>
        <taxon>Crustacea</taxon>
        <taxon>Multicrustacea</taxon>
        <taxon>Malacostraca</taxon>
        <taxon>Eumalacostraca</taxon>
        <taxon>Eucarida</taxon>
        <taxon>Decapoda</taxon>
        <taxon>Pleocyemata</taxon>
        <taxon>Brachyura</taxon>
        <taxon>Eubrachyura</taxon>
        <taxon>Portunoidea</taxon>
        <taxon>Portunidae</taxon>
        <taxon>Portuninae</taxon>
        <taxon>Portunus</taxon>
    </lineage>
</organism>
<proteinExistence type="predicted"/>
<sequence>MEVRRLMAKVFTILIPTKVSEAVQNHLIVSRINMKTRHGTEEVKRRRRNEVRRIKMDGVGLIFCG</sequence>
<dbReference type="EMBL" id="VSRR010001375">
    <property type="protein sequence ID" value="MPC24794.1"/>
    <property type="molecule type" value="Genomic_DNA"/>
</dbReference>